<feature type="transmembrane region" description="Helical" evidence="1">
    <location>
        <begin position="12"/>
        <end position="30"/>
    </location>
</feature>
<proteinExistence type="predicted"/>
<protein>
    <submittedName>
        <fullName evidence="2">Uncharacterized protein</fullName>
    </submittedName>
</protein>
<feature type="transmembrane region" description="Helical" evidence="1">
    <location>
        <begin position="99"/>
        <end position="119"/>
    </location>
</feature>
<evidence type="ECO:0000256" key="1">
    <source>
        <dbReference type="SAM" id="Phobius"/>
    </source>
</evidence>
<dbReference type="EMBL" id="HBNR01031455">
    <property type="protein sequence ID" value="CAE4585667.1"/>
    <property type="molecule type" value="Transcribed_RNA"/>
</dbReference>
<organism evidence="2">
    <name type="scientific">Alexandrium monilatum</name>
    <dbReference type="NCBI Taxonomy" id="311494"/>
    <lineage>
        <taxon>Eukaryota</taxon>
        <taxon>Sar</taxon>
        <taxon>Alveolata</taxon>
        <taxon>Dinophyceae</taxon>
        <taxon>Gonyaulacales</taxon>
        <taxon>Pyrocystaceae</taxon>
        <taxon>Alexandrium</taxon>
    </lineage>
</organism>
<gene>
    <name evidence="2" type="ORF">AMON00008_LOCUS21498</name>
</gene>
<name>A0A7S4QM01_9DINO</name>
<evidence type="ECO:0000313" key="2">
    <source>
        <dbReference type="EMBL" id="CAE4585667.1"/>
    </source>
</evidence>
<keyword evidence="1" id="KW-1133">Transmembrane helix</keyword>
<dbReference type="AlphaFoldDB" id="A0A7S4QM01"/>
<feature type="transmembrane region" description="Helical" evidence="1">
    <location>
        <begin position="62"/>
        <end position="79"/>
    </location>
</feature>
<keyword evidence="1" id="KW-0812">Transmembrane</keyword>
<accession>A0A7S4QM01</accession>
<reference evidence="2" key="1">
    <citation type="submission" date="2021-01" db="EMBL/GenBank/DDBJ databases">
        <authorList>
            <person name="Corre E."/>
            <person name="Pelletier E."/>
            <person name="Niang G."/>
            <person name="Scheremetjew M."/>
            <person name="Finn R."/>
            <person name="Kale V."/>
            <person name="Holt S."/>
            <person name="Cochrane G."/>
            <person name="Meng A."/>
            <person name="Brown T."/>
            <person name="Cohen L."/>
        </authorList>
    </citation>
    <scope>NUCLEOTIDE SEQUENCE</scope>
    <source>
        <strain evidence="2">CCMP3105</strain>
    </source>
</reference>
<keyword evidence="1" id="KW-0472">Membrane</keyword>
<feature type="transmembrane region" description="Helical" evidence="1">
    <location>
        <begin position="173"/>
        <end position="192"/>
    </location>
</feature>
<sequence>MAVFEVENWTVILPVFASAALLMLVGIYLVEVRWAVPSHVTYKFLEAHQSVESIQSAISDHWGQLGVVGTLFLSSTLIAAQNVNIQKHKDEYPVTVSSYVALTTTAASLYATAVFLCIVHRTATAGLSRVGMTKYVLSMPHCIGGPLVLNVTAWVMADIGTTLGFFLNQNISASVYIFLAQLACWIVIAYTGRWAFAVHKEPDDTTAIEEQWQFIHEGQTADSDSEAEMERPESKGWTKVTHTLVEEIAKLQEEDQRQAEFGAKLRGFLDHKHADVLARLQQPDGTRDSQAVLQDFHTLHIARQLAG</sequence>